<evidence type="ECO:0000313" key="3">
    <source>
        <dbReference type="Proteomes" id="UP000029223"/>
    </source>
</evidence>
<reference evidence="3" key="2">
    <citation type="submission" date="2014-09" db="EMBL/GenBank/DDBJ databases">
        <authorList>
            <consortium name="NBRP consortium"/>
            <person name="Sawabe T."/>
            <person name="Meirelles P."/>
            <person name="Nakanishi M."/>
            <person name="Sayaka M."/>
            <person name="Hattori M."/>
            <person name="Ohkuma M."/>
        </authorList>
    </citation>
    <scope>NUCLEOTIDE SEQUENCE [LARGE SCALE GENOMIC DNA]</scope>
    <source>
        <strain evidence="3">JCM 19239</strain>
    </source>
</reference>
<keyword evidence="3" id="KW-1185">Reference proteome</keyword>
<dbReference type="SUPFAM" id="SSF53756">
    <property type="entry name" value="UDP-Glycosyltransferase/glycogen phosphorylase"/>
    <property type="match status" value="1"/>
</dbReference>
<accession>A0ABQ0JA00</accession>
<dbReference type="Pfam" id="PF13439">
    <property type="entry name" value="Glyco_transf_4"/>
    <property type="match status" value="1"/>
</dbReference>
<protein>
    <submittedName>
        <fullName evidence="2">Glycosyltransferase SypP</fullName>
    </submittedName>
</protein>
<proteinExistence type="predicted"/>
<comment type="caution">
    <text evidence="2">The sequence shown here is derived from an EMBL/GenBank/DDBJ whole genome shotgun (WGS) entry which is preliminary data.</text>
</comment>
<dbReference type="Gene3D" id="3.40.50.2000">
    <property type="entry name" value="Glycogen Phosphorylase B"/>
    <property type="match status" value="2"/>
</dbReference>
<dbReference type="Proteomes" id="UP000029223">
    <property type="component" value="Unassembled WGS sequence"/>
</dbReference>
<name>A0ABQ0JA00_9VIBR</name>
<dbReference type="EMBL" id="BBMS01000011">
    <property type="protein sequence ID" value="GAL25602.1"/>
    <property type="molecule type" value="Genomic_DNA"/>
</dbReference>
<evidence type="ECO:0000313" key="2">
    <source>
        <dbReference type="EMBL" id="GAL25602.1"/>
    </source>
</evidence>
<dbReference type="InterPro" id="IPR028098">
    <property type="entry name" value="Glyco_trans_4-like_N"/>
</dbReference>
<evidence type="ECO:0000259" key="1">
    <source>
        <dbReference type="Pfam" id="PF13439"/>
    </source>
</evidence>
<gene>
    <name evidence="2" type="ORF">JCM19239_543</name>
</gene>
<feature type="domain" description="Glycosyltransferase subfamily 4-like N-terminal" evidence="1">
    <location>
        <begin position="64"/>
        <end position="185"/>
    </location>
</feature>
<reference evidence="3" key="1">
    <citation type="submission" date="2014-09" db="EMBL/GenBank/DDBJ databases">
        <title>Vibrio variabilis JCM 19239. (C206) whole genome shotgun sequence.</title>
        <authorList>
            <person name="Sawabe T."/>
            <person name="Meirelles P."/>
            <person name="Nakanishi M."/>
            <person name="Sayaka M."/>
            <person name="Hattori M."/>
            <person name="Ohkuma M."/>
        </authorList>
    </citation>
    <scope>NUCLEOTIDE SEQUENCE [LARGE SCALE GENOMIC DNA]</scope>
    <source>
        <strain evidence="3">JCM 19239</strain>
    </source>
</reference>
<organism evidence="2 3">
    <name type="scientific">Vibrio variabilis</name>
    <dbReference type="NCBI Taxonomy" id="990271"/>
    <lineage>
        <taxon>Bacteria</taxon>
        <taxon>Pseudomonadati</taxon>
        <taxon>Pseudomonadota</taxon>
        <taxon>Gammaproteobacteria</taxon>
        <taxon>Vibrionales</taxon>
        <taxon>Vibrionaceae</taxon>
        <taxon>Vibrio</taxon>
    </lineage>
</organism>
<sequence length="376" mass="42058">MKTTPLLPLESPGKPRRVVLIVQHLVRGEIEFQVLEQLKHANANERIFIISLEGNIEQAIMLWPELETYRQQLFFLRKEPGVHPSLFVALYRLLKVLKPQVVHTHHIGPLLYGGIAARLSGVRNRTHTEHCTKHLEYTRLACIEDAAFKAARPAIIAATPTVKRSLASLFPKVTARVIRPGIDCNSFSKGELLVAREQLNLPNEVVLLGADCHIGDSPGLLSLMRALYYLPENVHLVLNNSMELSSSIRVLSEKLRIGSRVHQLQHIIDEPCFYQALDLYLQLGSGGIHALSALRAQACGIRVIALESCTNIEALCPSTSIMTSGHLFALLKQIEISLNSHFSPSPSPSPRKYTIEKFDIQRACEEYRSLVTRLTI</sequence>